<dbReference type="OrthoDB" id="7511162at2"/>
<gene>
    <name evidence="2" type="ORF">FOM92_09405</name>
</gene>
<feature type="signal peptide" evidence="1">
    <location>
        <begin position="1"/>
        <end position="28"/>
    </location>
</feature>
<sequence>MFKMATPKLFHVALIAASALALSTPAMAEWKTVAVQHEDLDLSTAKGQERLKTRVKSAVQRVCASPRAITLKERIDQNNCEKESMARAMPKAEQRIAAYAESRRVALRD</sequence>
<dbReference type="Proteomes" id="UP000320160">
    <property type="component" value="Unassembled WGS sequence"/>
</dbReference>
<proteinExistence type="predicted"/>
<evidence type="ECO:0000313" key="3">
    <source>
        <dbReference type="Proteomes" id="UP000320160"/>
    </source>
</evidence>
<organism evidence="2 3">
    <name type="scientific">Sphingorhabdus contaminans</name>
    <dbReference type="NCBI Taxonomy" id="1343899"/>
    <lineage>
        <taxon>Bacteria</taxon>
        <taxon>Pseudomonadati</taxon>
        <taxon>Pseudomonadota</taxon>
        <taxon>Alphaproteobacteria</taxon>
        <taxon>Sphingomonadales</taxon>
        <taxon>Sphingomonadaceae</taxon>
        <taxon>Sphingorhabdus</taxon>
    </lineage>
</organism>
<keyword evidence="3" id="KW-1185">Reference proteome</keyword>
<accession>A0A553W9P2</accession>
<evidence type="ECO:0000256" key="1">
    <source>
        <dbReference type="SAM" id="SignalP"/>
    </source>
</evidence>
<dbReference type="AlphaFoldDB" id="A0A553W9P2"/>
<protein>
    <submittedName>
        <fullName evidence="2">UrcA family protein</fullName>
    </submittedName>
</protein>
<evidence type="ECO:0000313" key="2">
    <source>
        <dbReference type="EMBL" id="TSB01410.1"/>
    </source>
</evidence>
<dbReference type="NCBIfam" id="TIGR04433">
    <property type="entry name" value="UrcA_uranyl"/>
    <property type="match status" value="1"/>
</dbReference>
<name>A0A553W9P2_9SPHN</name>
<dbReference type="EMBL" id="VKKU01000002">
    <property type="protein sequence ID" value="TSB01410.1"/>
    <property type="molecule type" value="Genomic_DNA"/>
</dbReference>
<reference evidence="2 3" key="1">
    <citation type="submission" date="2019-07" db="EMBL/GenBank/DDBJ databases">
        <authorList>
            <person name="Park M."/>
        </authorList>
    </citation>
    <scope>NUCLEOTIDE SEQUENCE [LARGE SCALE GENOMIC DNA]</scope>
    <source>
        <strain evidence="2 3">KCTC32445</strain>
    </source>
</reference>
<keyword evidence="1" id="KW-0732">Signal</keyword>
<comment type="caution">
    <text evidence="2">The sequence shown here is derived from an EMBL/GenBank/DDBJ whole genome shotgun (WGS) entry which is preliminary data.</text>
</comment>
<dbReference type="InterPro" id="IPR030972">
    <property type="entry name" value="UrcA_uranyl"/>
</dbReference>
<feature type="chain" id="PRO_5022086472" evidence="1">
    <location>
        <begin position="29"/>
        <end position="109"/>
    </location>
</feature>